<dbReference type="Pfam" id="PF00078">
    <property type="entry name" value="RVT_1"/>
    <property type="match status" value="1"/>
</dbReference>
<protein>
    <submittedName>
        <fullName evidence="9">Retrovirus-related Pol polyprotein from transposon 297</fullName>
    </submittedName>
</protein>
<evidence type="ECO:0000256" key="2">
    <source>
        <dbReference type="ARBA" id="ARBA00022679"/>
    </source>
</evidence>
<feature type="domain" description="Reverse transcriptase" evidence="8">
    <location>
        <begin position="3"/>
        <end position="71"/>
    </location>
</feature>
<proteinExistence type="predicted"/>
<evidence type="ECO:0000256" key="7">
    <source>
        <dbReference type="ARBA" id="ARBA00022918"/>
    </source>
</evidence>
<reference evidence="9" key="1">
    <citation type="journal article" date="2013" name="BMC Genomics">
        <title>Unscrambling butterfly oogenesis.</title>
        <authorList>
            <person name="Carter J.M."/>
            <person name="Baker S.C."/>
            <person name="Pink R."/>
            <person name="Carter D.R."/>
            <person name="Collins A."/>
            <person name="Tomlin J."/>
            <person name="Gibbs M."/>
            <person name="Breuker C.J."/>
        </authorList>
    </citation>
    <scope>NUCLEOTIDE SEQUENCE</scope>
    <source>
        <tissue evidence="9">Ovary</tissue>
    </source>
</reference>
<dbReference type="GO" id="GO:0004519">
    <property type="term" value="F:endonuclease activity"/>
    <property type="evidence" value="ECO:0007669"/>
    <property type="project" value="UniProtKB-KW"/>
</dbReference>
<evidence type="ECO:0000259" key="8">
    <source>
        <dbReference type="Pfam" id="PF00078"/>
    </source>
</evidence>
<dbReference type="EMBL" id="GAIX01007826">
    <property type="protein sequence ID" value="JAA84734.1"/>
    <property type="molecule type" value="Transcribed_RNA"/>
</dbReference>
<keyword evidence="7" id="KW-0695">RNA-directed DNA polymerase</keyword>
<keyword evidence="6" id="KW-0378">Hydrolase</keyword>
<dbReference type="InterPro" id="IPR053134">
    <property type="entry name" value="RNA-dir_DNA_polymerase"/>
</dbReference>
<evidence type="ECO:0000256" key="6">
    <source>
        <dbReference type="ARBA" id="ARBA00022801"/>
    </source>
</evidence>
<dbReference type="AlphaFoldDB" id="S4P433"/>
<dbReference type="InterPro" id="IPR043502">
    <property type="entry name" value="DNA/RNA_pol_sf"/>
</dbReference>
<dbReference type="PANTHER" id="PTHR24559:SF444">
    <property type="entry name" value="REVERSE TRANSCRIPTASE DOMAIN-CONTAINING PROTEIN"/>
    <property type="match status" value="1"/>
</dbReference>
<keyword evidence="1" id="KW-0645">Protease</keyword>
<evidence type="ECO:0000256" key="4">
    <source>
        <dbReference type="ARBA" id="ARBA00022722"/>
    </source>
</evidence>
<sequence length="90" mass="9943">MAAGFHQIPISEQSIEKTAFVTPDGLYEYLTMPFGLSNACSVYQRCINRALQQLLGSAGVAQVYVDDVLSKCIDFDEGISRIERILIALE</sequence>
<dbReference type="InterPro" id="IPR043128">
    <property type="entry name" value="Rev_trsase/Diguanyl_cyclase"/>
</dbReference>
<dbReference type="GO" id="GO:0006508">
    <property type="term" value="P:proteolysis"/>
    <property type="evidence" value="ECO:0007669"/>
    <property type="project" value="UniProtKB-KW"/>
</dbReference>
<dbReference type="Gene3D" id="3.10.10.10">
    <property type="entry name" value="HIV Type 1 Reverse Transcriptase, subunit A, domain 1"/>
    <property type="match status" value="1"/>
</dbReference>
<organism evidence="9">
    <name type="scientific">Pararge aegeria</name>
    <name type="common">speckled wood butterfly</name>
    <dbReference type="NCBI Taxonomy" id="116150"/>
    <lineage>
        <taxon>Eukaryota</taxon>
        <taxon>Metazoa</taxon>
        <taxon>Ecdysozoa</taxon>
        <taxon>Arthropoda</taxon>
        <taxon>Hexapoda</taxon>
        <taxon>Insecta</taxon>
        <taxon>Pterygota</taxon>
        <taxon>Neoptera</taxon>
        <taxon>Endopterygota</taxon>
        <taxon>Lepidoptera</taxon>
        <taxon>Glossata</taxon>
        <taxon>Ditrysia</taxon>
        <taxon>Papilionoidea</taxon>
        <taxon>Nymphalidae</taxon>
        <taxon>Satyrinae</taxon>
        <taxon>Satyrini</taxon>
        <taxon>Parargina</taxon>
        <taxon>Pararge</taxon>
    </lineage>
</organism>
<dbReference type="PANTHER" id="PTHR24559">
    <property type="entry name" value="TRANSPOSON TY3-I GAG-POL POLYPROTEIN"/>
    <property type="match status" value="1"/>
</dbReference>
<dbReference type="GO" id="GO:0008233">
    <property type="term" value="F:peptidase activity"/>
    <property type="evidence" value="ECO:0007669"/>
    <property type="project" value="UniProtKB-KW"/>
</dbReference>
<feature type="non-terminal residue" evidence="9">
    <location>
        <position position="90"/>
    </location>
</feature>
<evidence type="ECO:0000313" key="9">
    <source>
        <dbReference type="EMBL" id="JAA84734.1"/>
    </source>
</evidence>
<keyword evidence="4" id="KW-0540">Nuclease</keyword>
<dbReference type="SUPFAM" id="SSF56672">
    <property type="entry name" value="DNA/RNA polymerases"/>
    <property type="match status" value="1"/>
</dbReference>
<dbReference type="Gene3D" id="3.30.70.270">
    <property type="match status" value="1"/>
</dbReference>
<reference evidence="9" key="2">
    <citation type="submission" date="2013-05" db="EMBL/GenBank/DDBJ databases">
        <authorList>
            <person name="Carter J.-M."/>
            <person name="Baker S.C."/>
            <person name="Pink R."/>
            <person name="Carter D.R.F."/>
            <person name="Collins A."/>
            <person name="Tomlin J."/>
            <person name="Gibbs M."/>
            <person name="Breuker C.J."/>
        </authorList>
    </citation>
    <scope>NUCLEOTIDE SEQUENCE</scope>
    <source>
        <tissue evidence="9">Ovary</tissue>
    </source>
</reference>
<dbReference type="FunFam" id="3.10.10.10:FF:000007">
    <property type="entry name" value="Retrovirus-related Pol polyprotein from transposon 17.6-like Protein"/>
    <property type="match status" value="1"/>
</dbReference>
<evidence type="ECO:0000256" key="3">
    <source>
        <dbReference type="ARBA" id="ARBA00022695"/>
    </source>
</evidence>
<dbReference type="CDD" id="cd01647">
    <property type="entry name" value="RT_LTR"/>
    <property type="match status" value="1"/>
</dbReference>
<accession>S4P433</accession>
<keyword evidence="3" id="KW-0548">Nucleotidyltransferase</keyword>
<dbReference type="GO" id="GO:0003964">
    <property type="term" value="F:RNA-directed DNA polymerase activity"/>
    <property type="evidence" value="ECO:0007669"/>
    <property type="project" value="UniProtKB-KW"/>
</dbReference>
<keyword evidence="2" id="KW-0808">Transferase</keyword>
<keyword evidence="5" id="KW-0255">Endonuclease</keyword>
<name>S4P433_9NEOP</name>
<evidence type="ECO:0000256" key="1">
    <source>
        <dbReference type="ARBA" id="ARBA00022670"/>
    </source>
</evidence>
<evidence type="ECO:0000256" key="5">
    <source>
        <dbReference type="ARBA" id="ARBA00022759"/>
    </source>
</evidence>
<dbReference type="InterPro" id="IPR000477">
    <property type="entry name" value="RT_dom"/>
</dbReference>